<dbReference type="GO" id="GO:0006979">
    <property type="term" value="P:response to oxidative stress"/>
    <property type="evidence" value="ECO:0007669"/>
    <property type="project" value="UniProtKB-UniRule"/>
</dbReference>
<keyword evidence="16" id="KW-0964">Secreted</keyword>
<keyword evidence="8 13" id="KW-0408">Iron</keyword>
<dbReference type="Gene3D" id="1.10.520.10">
    <property type="match status" value="1"/>
</dbReference>
<protein>
    <recommendedName>
        <fullName evidence="2 16">Peroxidase</fullName>
        <ecNumber evidence="2 16">1.11.1.7</ecNumber>
    </recommendedName>
</protein>
<feature type="disulfide bond" evidence="15">
    <location>
        <begin position="124"/>
        <end position="333"/>
    </location>
</feature>
<evidence type="ECO:0000313" key="19">
    <source>
        <dbReference type="Proteomes" id="UP000001514"/>
    </source>
</evidence>
<dbReference type="Gene3D" id="1.10.420.10">
    <property type="entry name" value="Peroxidase, domain 2"/>
    <property type="match status" value="1"/>
</dbReference>
<feature type="binding site" evidence="12">
    <location>
        <position position="166"/>
    </location>
    <ligand>
        <name>substrate</name>
    </ligand>
</feature>
<keyword evidence="6 13" id="KW-0106">Calcium</keyword>
<dbReference type="PANTHER" id="PTHR31517:SF84">
    <property type="entry name" value="PEROXIDASE"/>
    <property type="match status" value="1"/>
</dbReference>
<feature type="binding site" evidence="13">
    <location>
        <position position="74"/>
    </location>
    <ligand>
        <name>Ca(2+)</name>
        <dbReference type="ChEBI" id="CHEBI:29108"/>
        <label>1</label>
    </ligand>
</feature>
<dbReference type="GO" id="GO:0046872">
    <property type="term" value="F:metal ion binding"/>
    <property type="evidence" value="ECO:0007669"/>
    <property type="project" value="UniProtKB-UniRule"/>
</dbReference>
<reference evidence="18 19" key="1">
    <citation type="journal article" date="2011" name="Science">
        <title>The Selaginella genome identifies genetic changes associated with the evolution of vascular plants.</title>
        <authorList>
            <person name="Banks J.A."/>
            <person name="Nishiyama T."/>
            <person name="Hasebe M."/>
            <person name="Bowman J.L."/>
            <person name="Gribskov M."/>
            <person name="dePamphilis C."/>
            <person name="Albert V.A."/>
            <person name="Aono N."/>
            <person name="Aoyama T."/>
            <person name="Ambrose B.A."/>
            <person name="Ashton N.W."/>
            <person name="Axtell M.J."/>
            <person name="Barker E."/>
            <person name="Barker M.S."/>
            <person name="Bennetzen J.L."/>
            <person name="Bonawitz N.D."/>
            <person name="Chapple C."/>
            <person name="Cheng C."/>
            <person name="Correa L.G."/>
            <person name="Dacre M."/>
            <person name="DeBarry J."/>
            <person name="Dreyer I."/>
            <person name="Elias M."/>
            <person name="Engstrom E.M."/>
            <person name="Estelle M."/>
            <person name="Feng L."/>
            <person name="Finet C."/>
            <person name="Floyd S.K."/>
            <person name="Frommer W.B."/>
            <person name="Fujita T."/>
            <person name="Gramzow L."/>
            <person name="Gutensohn M."/>
            <person name="Harholt J."/>
            <person name="Hattori M."/>
            <person name="Heyl A."/>
            <person name="Hirai T."/>
            <person name="Hiwatashi Y."/>
            <person name="Ishikawa M."/>
            <person name="Iwata M."/>
            <person name="Karol K.G."/>
            <person name="Koehler B."/>
            <person name="Kolukisaoglu U."/>
            <person name="Kubo M."/>
            <person name="Kurata T."/>
            <person name="Lalonde S."/>
            <person name="Li K."/>
            <person name="Li Y."/>
            <person name="Litt A."/>
            <person name="Lyons E."/>
            <person name="Manning G."/>
            <person name="Maruyama T."/>
            <person name="Michael T.P."/>
            <person name="Mikami K."/>
            <person name="Miyazaki S."/>
            <person name="Morinaga S."/>
            <person name="Murata T."/>
            <person name="Mueller-Roeber B."/>
            <person name="Nelson D.R."/>
            <person name="Obara M."/>
            <person name="Oguri Y."/>
            <person name="Olmstead R.G."/>
            <person name="Onodera N."/>
            <person name="Petersen B.L."/>
            <person name="Pils B."/>
            <person name="Prigge M."/>
            <person name="Rensing S.A."/>
            <person name="Riano-Pachon D.M."/>
            <person name="Roberts A.W."/>
            <person name="Sato Y."/>
            <person name="Scheller H.V."/>
            <person name="Schulz B."/>
            <person name="Schulz C."/>
            <person name="Shakirov E.V."/>
            <person name="Shibagaki N."/>
            <person name="Shinohara N."/>
            <person name="Shippen D.E."/>
            <person name="Soerensen I."/>
            <person name="Sotooka R."/>
            <person name="Sugimoto N."/>
            <person name="Sugita M."/>
            <person name="Sumikawa N."/>
            <person name="Tanurdzic M."/>
            <person name="Theissen G."/>
            <person name="Ulvskov P."/>
            <person name="Wakazuki S."/>
            <person name="Weng J.K."/>
            <person name="Willats W.W."/>
            <person name="Wipf D."/>
            <person name="Wolf P.G."/>
            <person name="Yang L."/>
            <person name="Zimmer A.D."/>
            <person name="Zhu Q."/>
            <person name="Mitros T."/>
            <person name="Hellsten U."/>
            <person name="Loque D."/>
            <person name="Otillar R."/>
            <person name="Salamov A."/>
            <person name="Schmutz J."/>
            <person name="Shapiro H."/>
            <person name="Lindquist E."/>
            <person name="Lucas S."/>
            <person name="Rokhsar D."/>
            <person name="Grigoriev I.V."/>
        </authorList>
    </citation>
    <scope>NUCLEOTIDE SEQUENCE [LARGE SCALE GENOMIC DNA]</scope>
</reference>
<evidence type="ECO:0000256" key="11">
    <source>
        <dbReference type="PIRSR" id="PIRSR600823-1"/>
    </source>
</evidence>
<feature type="domain" description="Plant heme peroxidase family profile" evidence="17">
    <location>
        <begin position="27"/>
        <end position="337"/>
    </location>
</feature>
<gene>
    <name evidence="18" type="ORF">SELMODRAFT_137572</name>
</gene>
<dbReference type="PRINTS" id="PR00458">
    <property type="entry name" value="PEROXIDASE"/>
</dbReference>
<dbReference type="InterPro" id="IPR002016">
    <property type="entry name" value="Haem_peroxidase"/>
</dbReference>
<feature type="binding site" evidence="13">
    <location>
        <position position="78"/>
    </location>
    <ligand>
        <name>Ca(2+)</name>
        <dbReference type="ChEBI" id="CHEBI:29108"/>
        <label>1</label>
    </ligand>
</feature>
<comment type="cofactor">
    <cofactor evidence="13 16">
        <name>heme b</name>
        <dbReference type="ChEBI" id="CHEBI:60344"/>
    </cofactor>
    <text evidence="13 16">Binds 1 heme b (iron(II)-protoporphyrin IX) group per subunit.</text>
</comment>
<evidence type="ECO:0000256" key="16">
    <source>
        <dbReference type="RuleBase" id="RU362060"/>
    </source>
</evidence>
<name>D8TDS4_SELML</name>
<comment type="subcellular location">
    <subcellularLocation>
        <location evidence="16">Secreted</location>
    </subcellularLocation>
</comment>
<dbReference type="GO" id="GO:0005576">
    <property type="term" value="C:extracellular region"/>
    <property type="evidence" value="ECO:0007669"/>
    <property type="project" value="UniProtKB-SubCell"/>
</dbReference>
<dbReference type="InterPro" id="IPR000823">
    <property type="entry name" value="Peroxidase_pln"/>
</dbReference>
<feature type="binding site" evidence="13">
    <location>
        <position position="76"/>
    </location>
    <ligand>
        <name>Ca(2+)</name>
        <dbReference type="ChEBI" id="CHEBI:29108"/>
        <label>1</label>
    </ligand>
</feature>
<dbReference type="KEGG" id="smo:SELMODRAFT_137572"/>
<evidence type="ECO:0000256" key="7">
    <source>
        <dbReference type="ARBA" id="ARBA00023002"/>
    </source>
</evidence>
<dbReference type="Pfam" id="PF00141">
    <property type="entry name" value="peroxidase"/>
    <property type="match status" value="1"/>
</dbReference>
<feature type="chain" id="PRO_5005127396" description="Peroxidase" evidence="16">
    <location>
        <begin position="26"/>
        <end position="337"/>
    </location>
</feature>
<dbReference type="Gramene" id="EFJ05161">
    <property type="protein sequence ID" value="EFJ05161"/>
    <property type="gene ID" value="SELMODRAFT_137572"/>
</dbReference>
<evidence type="ECO:0000256" key="1">
    <source>
        <dbReference type="ARBA" id="ARBA00000189"/>
    </source>
</evidence>
<evidence type="ECO:0000256" key="8">
    <source>
        <dbReference type="ARBA" id="ARBA00023004"/>
    </source>
</evidence>
<feature type="binding site" evidence="13">
    <location>
        <position position="206"/>
    </location>
    <ligand>
        <name>Ca(2+)</name>
        <dbReference type="ChEBI" id="CHEBI:29108"/>
        <label>2</label>
    </ligand>
</feature>
<keyword evidence="3 16" id="KW-0575">Peroxidase</keyword>
<evidence type="ECO:0000256" key="4">
    <source>
        <dbReference type="ARBA" id="ARBA00022617"/>
    </source>
</evidence>
<dbReference type="FunFam" id="1.10.520.10:FF:000001">
    <property type="entry name" value="Peroxidase"/>
    <property type="match status" value="1"/>
</dbReference>
<evidence type="ECO:0000256" key="14">
    <source>
        <dbReference type="PIRSR" id="PIRSR600823-4"/>
    </source>
</evidence>
<evidence type="ECO:0000256" key="2">
    <source>
        <dbReference type="ARBA" id="ARBA00012313"/>
    </source>
</evidence>
<dbReference type="GO" id="GO:0006950">
    <property type="term" value="P:response to stress"/>
    <property type="evidence" value="ECO:0000318"/>
    <property type="project" value="GO_Central"/>
</dbReference>
<evidence type="ECO:0000256" key="10">
    <source>
        <dbReference type="ARBA" id="ARBA00023180"/>
    </source>
</evidence>
<dbReference type="STRING" id="88036.D8TDS4"/>
<keyword evidence="5 13" id="KW-0479">Metal-binding</keyword>
<dbReference type="GO" id="GO:0020037">
    <property type="term" value="F:heme binding"/>
    <property type="evidence" value="ECO:0007669"/>
    <property type="project" value="UniProtKB-UniRule"/>
</dbReference>
<dbReference type="GO" id="GO:0004601">
    <property type="term" value="F:peroxidase activity"/>
    <property type="evidence" value="ECO:0000318"/>
    <property type="project" value="GO_Central"/>
</dbReference>
<keyword evidence="19" id="KW-1185">Reference proteome</keyword>
<dbReference type="CDD" id="cd00693">
    <property type="entry name" value="secretory_peroxidase"/>
    <property type="match status" value="1"/>
</dbReference>
<evidence type="ECO:0000313" key="18">
    <source>
        <dbReference type="EMBL" id="EFJ05161.1"/>
    </source>
</evidence>
<keyword evidence="16" id="KW-0376">Hydrogen peroxide</keyword>
<keyword evidence="4 16" id="KW-0349">Heme</keyword>
<comment type="cofactor">
    <cofactor evidence="13 16">
        <name>Ca(2+)</name>
        <dbReference type="ChEBI" id="CHEBI:29108"/>
    </cofactor>
    <text evidence="13 16">Binds 2 calcium ions per subunit.</text>
</comment>
<feature type="binding site" description="axial binding residue" evidence="13">
    <location>
        <position position="205"/>
    </location>
    <ligand>
        <name>heme b</name>
        <dbReference type="ChEBI" id="CHEBI:60344"/>
    </ligand>
    <ligandPart>
        <name>Fe</name>
        <dbReference type="ChEBI" id="CHEBI:18248"/>
    </ligandPart>
</feature>
<feature type="active site" description="Proton acceptor" evidence="11">
    <location>
        <position position="68"/>
    </location>
</feature>
<feature type="site" description="Transition state stabilizer" evidence="14">
    <location>
        <position position="64"/>
    </location>
</feature>
<dbReference type="GO" id="GO:0140825">
    <property type="term" value="F:lactoperoxidase activity"/>
    <property type="evidence" value="ECO:0007669"/>
    <property type="project" value="UniProtKB-EC"/>
</dbReference>
<dbReference type="SUPFAM" id="SSF48113">
    <property type="entry name" value="Heme-dependent peroxidases"/>
    <property type="match status" value="1"/>
</dbReference>
<keyword evidence="16" id="KW-0732">Signal</keyword>
<evidence type="ECO:0000256" key="6">
    <source>
        <dbReference type="ARBA" id="ARBA00022837"/>
    </source>
</evidence>
<feature type="disulfide bond" evidence="15">
    <location>
        <begin position="212"/>
        <end position="244"/>
    </location>
</feature>
<comment type="function">
    <text evidence="16">Removal of H(2)O(2), oxidation of toxic reductants, biosynthesis and degradation of lignin, suberization, auxin catabolism, response to environmental stresses such as wounding, pathogen attack and oxidative stress.</text>
</comment>
<dbReference type="FunFam" id="1.10.420.10:FF:000006">
    <property type="entry name" value="Peroxidase"/>
    <property type="match status" value="1"/>
</dbReference>
<dbReference type="PROSITE" id="PS00436">
    <property type="entry name" value="PEROXIDASE_2"/>
    <property type="match status" value="1"/>
</dbReference>
<feature type="disulfide bond" evidence="15">
    <location>
        <begin position="70"/>
        <end position="75"/>
    </location>
</feature>
<dbReference type="EC" id="1.11.1.7" evidence="2 16"/>
<feature type="binding site" evidence="13">
    <location>
        <position position="72"/>
    </location>
    <ligand>
        <name>Ca(2+)</name>
        <dbReference type="ChEBI" id="CHEBI:29108"/>
        <label>1</label>
    </ligand>
</feature>
<comment type="catalytic activity">
    <reaction evidence="1 16">
        <text>2 a phenolic donor + H2O2 = 2 a phenolic radical donor + 2 H2O</text>
        <dbReference type="Rhea" id="RHEA:56136"/>
        <dbReference type="ChEBI" id="CHEBI:15377"/>
        <dbReference type="ChEBI" id="CHEBI:16240"/>
        <dbReference type="ChEBI" id="CHEBI:139520"/>
        <dbReference type="ChEBI" id="CHEBI:139521"/>
        <dbReference type="EC" id="1.11.1.7"/>
    </reaction>
</comment>
<accession>D8TDS4</accession>
<evidence type="ECO:0000256" key="3">
    <source>
        <dbReference type="ARBA" id="ARBA00022559"/>
    </source>
</evidence>
<dbReference type="eggNOG" id="ENOG502QPX7">
    <property type="taxonomic scope" value="Eukaryota"/>
</dbReference>
<dbReference type="FunCoup" id="D8TDS4">
    <property type="interactions" value="214"/>
</dbReference>
<sequence>MLLPLLLLLECIVLISLPRLGSIDAQKIQVGFYSTTCPQAESIVKNVVSSAVSANRGLAAGLLRLQFHDCFVQGCDASVLIDSTPSTKGGAEKDAPPNKTLRGFEVIDAAKAQVEAKCPGTVSCADILAFATRDAVVQVGGPRWDVPAGRRDGRISSAAEATSSLPDPSFSINQLTQRFAAKGLSQDNMITLSGKTHHLSSFQSHTIGVAHCKTFINRLYGFSSSADTDPSLDPTFAQSLKAQCPRENPNPNTVVSLDPTPNTFDNSYYSNLALGRGLLASDELLFTDGSTTLNVALNSFFGSTWLQKFPDAMVKMSLIEVKTGSQGEIRKNCRRIN</sequence>
<dbReference type="InterPro" id="IPR019794">
    <property type="entry name" value="Peroxidases_AS"/>
</dbReference>
<feature type="binding site" evidence="13">
    <location>
        <position position="260"/>
    </location>
    <ligand>
        <name>Ca(2+)</name>
        <dbReference type="ChEBI" id="CHEBI:29108"/>
        <label>2</label>
    </ligand>
</feature>
<feature type="binding site" evidence="13">
    <location>
        <position position="258"/>
    </location>
    <ligand>
        <name>Ca(2+)</name>
        <dbReference type="ChEBI" id="CHEBI:29108"/>
        <label>2</label>
    </ligand>
</feature>
<feature type="disulfide bond" evidence="15">
    <location>
        <begin position="37"/>
        <end position="118"/>
    </location>
</feature>
<evidence type="ECO:0000256" key="9">
    <source>
        <dbReference type="ARBA" id="ARBA00023157"/>
    </source>
</evidence>
<feature type="binding site" evidence="13">
    <location>
        <position position="265"/>
    </location>
    <ligand>
        <name>Ca(2+)</name>
        <dbReference type="ChEBI" id="CHEBI:29108"/>
        <label>2</label>
    </ligand>
</feature>
<dbReference type="InParanoid" id="D8TDS4"/>
<dbReference type="OMA" id="ANCRIAN"/>
<feature type="binding site" evidence="13">
    <location>
        <position position="69"/>
    </location>
    <ligand>
        <name>Ca(2+)</name>
        <dbReference type="ChEBI" id="CHEBI:29108"/>
        <label>1</label>
    </ligand>
</feature>
<evidence type="ECO:0000256" key="12">
    <source>
        <dbReference type="PIRSR" id="PIRSR600823-2"/>
    </source>
</evidence>
<dbReference type="InterPro" id="IPR010255">
    <property type="entry name" value="Haem_peroxidase_sf"/>
</dbReference>
<dbReference type="PROSITE" id="PS50873">
    <property type="entry name" value="PEROXIDASE_4"/>
    <property type="match status" value="1"/>
</dbReference>
<comment type="similarity">
    <text evidence="16">Belongs to the peroxidase family. Classical plant (class III) peroxidase subfamily.</text>
</comment>
<feature type="binding site" evidence="13">
    <location>
        <position position="92"/>
    </location>
    <ligand>
        <name>Ca(2+)</name>
        <dbReference type="ChEBI" id="CHEBI:29108"/>
        <label>1</label>
    </ligand>
</feature>
<evidence type="ECO:0000256" key="5">
    <source>
        <dbReference type="ARBA" id="ARBA00022723"/>
    </source>
</evidence>
<keyword evidence="7 16" id="KW-0560">Oxidoreductase</keyword>
<dbReference type="EMBL" id="GL377734">
    <property type="protein sequence ID" value="EFJ05161.1"/>
    <property type="molecule type" value="Genomic_DNA"/>
</dbReference>
<keyword evidence="9 15" id="KW-1015">Disulfide bond</keyword>
<feature type="signal peptide" evidence="16">
    <location>
        <begin position="1"/>
        <end position="25"/>
    </location>
</feature>
<evidence type="ECO:0000259" key="17">
    <source>
        <dbReference type="PROSITE" id="PS50873"/>
    </source>
</evidence>
<dbReference type="PANTHER" id="PTHR31517">
    <property type="match status" value="1"/>
</dbReference>
<organism evidence="19">
    <name type="scientific">Selaginella moellendorffii</name>
    <name type="common">Spikemoss</name>
    <dbReference type="NCBI Taxonomy" id="88036"/>
    <lineage>
        <taxon>Eukaryota</taxon>
        <taxon>Viridiplantae</taxon>
        <taxon>Streptophyta</taxon>
        <taxon>Embryophyta</taxon>
        <taxon>Tracheophyta</taxon>
        <taxon>Lycopodiopsida</taxon>
        <taxon>Selaginellales</taxon>
        <taxon>Selaginellaceae</taxon>
        <taxon>Selaginella</taxon>
    </lineage>
</organism>
<keyword evidence="10" id="KW-0325">Glycoprotein</keyword>
<dbReference type="HOGENOM" id="CLU_010543_0_1_1"/>
<dbReference type="GO" id="GO:0042744">
    <property type="term" value="P:hydrogen peroxide catabolic process"/>
    <property type="evidence" value="ECO:0007669"/>
    <property type="project" value="UniProtKB-KW"/>
</dbReference>
<evidence type="ECO:0000256" key="13">
    <source>
        <dbReference type="PIRSR" id="PIRSR600823-3"/>
    </source>
</evidence>
<evidence type="ECO:0000256" key="15">
    <source>
        <dbReference type="PIRSR" id="PIRSR600823-5"/>
    </source>
</evidence>
<dbReference type="PRINTS" id="PR00461">
    <property type="entry name" value="PLPEROXIDASE"/>
</dbReference>
<proteinExistence type="inferred from homology"/>
<dbReference type="AlphaFoldDB" id="D8TDS4"/>
<dbReference type="Proteomes" id="UP000001514">
    <property type="component" value="Unassembled WGS sequence"/>
</dbReference>
<dbReference type="InterPro" id="IPR033905">
    <property type="entry name" value="Secretory_peroxidase"/>
</dbReference>
<dbReference type="GO" id="GO:0009505">
    <property type="term" value="C:plant-type cell wall"/>
    <property type="evidence" value="ECO:0000318"/>
    <property type="project" value="GO_Central"/>
</dbReference>